<dbReference type="AlphaFoldDB" id="A0A2P7PZP2"/>
<evidence type="ECO:0000256" key="10">
    <source>
        <dbReference type="RuleBase" id="RU000556"/>
    </source>
</evidence>
<evidence type="ECO:0000259" key="12">
    <source>
        <dbReference type="Pfam" id="PF03449"/>
    </source>
</evidence>
<dbReference type="RefSeq" id="WP_106777250.1">
    <property type="nucleotide sequence ID" value="NZ_JYGE01000006.1"/>
</dbReference>
<dbReference type="Pfam" id="PF01272">
    <property type="entry name" value="GreA_GreB"/>
    <property type="match status" value="1"/>
</dbReference>
<dbReference type="InterPro" id="IPR018151">
    <property type="entry name" value="TF_GreA/GreB_CS"/>
</dbReference>
<dbReference type="PIRSF" id="PIRSF006092">
    <property type="entry name" value="GreA_GreB"/>
    <property type="match status" value="1"/>
</dbReference>
<dbReference type="InterPro" id="IPR001437">
    <property type="entry name" value="Tscrpt_elong_fac_GreA/B_C"/>
</dbReference>
<keyword evidence="13" id="KW-0648">Protein biosynthesis</keyword>
<comment type="similarity">
    <text evidence="1 9 10">Belongs to the GreA/GreB family.</text>
</comment>
<keyword evidence="4 9" id="KW-0175">Coiled coil</keyword>
<dbReference type="GO" id="GO:0070063">
    <property type="term" value="F:RNA polymerase binding"/>
    <property type="evidence" value="ECO:0007669"/>
    <property type="project" value="InterPro"/>
</dbReference>
<dbReference type="Pfam" id="PF03449">
    <property type="entry name" value="GreA_GreB_N"/>
    <property type="match status" value="1"/>
</dbReference>
<dbReference type="HAMAP" id="MF_00105">
    <property type="entry name" value="GreA_GreB"/>
    <property type="match status" value="1"/>
</dbReference>
<dbReference type="GO" id="GO:0006354">
    <property type="term" value="P:DNA-templated transcription elongation"/>
    <property type="evidence" value="ECO:0007669"/>
    <property type="project" value="TreeGrafter"/>
</dbReference>
<dbReference type="InterPro" id="IPR036805">
    <property type="entry name" value="Tscrpt_elong_fac_GreA/B_N_sf"/>
</dbReference>
<dbReference type="FunFam" id="1.10.287.180:FF:000001">
    <property type="entry name" value="Transcription elongation factor GreA"/>
    <property type="match status" value="1"/>
</dbReference>
<dbReference type="InterPro" id="IPR023459">
    <property type="entry name" value="Tscrpt_elong_fac_GreA/B_fam"/>
</dbReference>
<sequence>MEENIKKEIILTQEGYDKLEEELELLKTTKRKEVAERLKVAISFGDLSENAEYDEAKKEQAALEERIMKLENMVRIAVIIDEENVDLDIVTIGSIVKIYDKDFDEDVEYTIVGSAEADPYDFKISNESPVGKALLGRQKGEEVNVTVPDGITKLKILDITR</sequence>
<dbReference type="PANTHER" id="PTHR30437:SF4">
    <property type="entry name" value="TRANSCRIPTION ELONGATION FACTOR GREA"/>
    <property type="match status" value="1"/>
</dbReference>
<dbReference type="SUPFAM" id="SSF54534">
    <property type="entry name" value="FKBP-like"/>
    <property type="match status" value="1"/>
</dbReference>
<dbReference type="PROSITE" id="PS00830">
    <property type="entry name" value="GREAB_2"/>
    <property type="match status" value="1"/>
</dbReference>
<evidence type="ECO:0000313" key="14">
    <source>
        <dbReference type="Proteomes" id="UP000241434"/>
    </source>
</evidence>
<feature type="domain" description="Transcription elongation factor GreA/GreB N-terminal" evidence="12">
    <location>
        <begin position="9"/>
        <end position="79"/>
    </location>
</feature>
<evidence type="ECO:0000256" key="7">
    <source>
        <dbReference type="ARBA" id="ARBA00024916"/>
    </source>
</evidence>
<dbReference type="NCBIfam" id="TIGR01462">
    <property type="entry name" value="greA"/>
    <property type="match status" value="1"/>
</dbReference>
<keyword evidence="3 9" id="KW-0805">Transcription regulation</keyword>
<dbReference type="GO" id="GO:0003677">
    <property type="term" value="F:DNA binding"/>
    <property type="evidence" value="ECO:0007669"/>
    <property type="project" value="UniProtKB-UniRule"/>
</dbReference>
<proteinExistence type="inferred from homology"/>
<feature type="domain" description="Transcription elongation factor GreA/GreB C-terminal" evidence="11">
    <location>
        <begin position="88"/>
        <end position="160"/>
    </location>
</feature>
<dbReference type="GO" id="GO:0003746">
    <property type="term" value="F:translation elongation factor activity"/>
    <property type="evidence" value="ECO:0007669"/>
    <property type="project" value="UniProtKB-KW"/>
</dbReference>
<dbReference type="EMBL" id="JYGE01000006">
    <property type="protein sequence ID" value="PSJ31165.1"/>
    <property type="molecule type" value="Genomic_DNA"/>
</dbReference>
<dbReference type="NCBIfam" id="NF001263">
    <property type="entry name" value="PRK00226.1-4"/>
    <property type="match status" value="1"/>
</dbReference>
<dbReference type="Proteomes" id="UP000241434">
    <property type="component" value="Unassembled WGS sequence"/>
</dbReference>
<evidence type="ECO:0000259" key="11">
    <source>
        <dbReference type="Pfam" id="PF01272"/>
    </source>
</evidence>
<dbReference type="GO" id="GO:0032784">
    <property type="term" value="P:regulation of DNA-templated transcription elongation"/>
    <property type="evidence" value="ECO:0007669"/>
    <property type="project" value="UniProtKB-UniRule"/>
</dbReference>
<evidence type="ECO:0000313" key="13">
    <source>
        <dbReference type="EMBL" id="PSJ31165.1"/>
    </source>
</evidence>
<gene>
    <name evidence="9" type="primary">greA</name>
    <name evidence="13" type="ORF">UF10_07825</name>
</gene>
<keyword evidence="13" id="KW-0251">Elongation factor</keyword>
<dbReference type="FunFam" id="3.10.50.30:FF:000001">
    <property type="entry name" value="Transcription elongation factor GreA"/>
    <property type="match status" value="1"/>
</dbReference>
<comment type="caution">
    <text evidence="13">The sequence shown here is derived from an EMBL/GenBank/DDBJ whole genome shotgun (WGS) entry which is preliminary data.</text>
</comment>
<dbReference type="OrthoDB" id="9808774at2"/>
<evidence type="ECO:0000256" key="6">
    <source>
        <dbReference type="ARBA" id="ARBA00023163"/>
    </source>
</evidence>
<reference evidence="13" key="1">
    <citation type="thesis" date="2015" institute="Rutgers" country="The State University of New Jersey, 14 College Farm Rd., New Brunswick, NJ, USA">
        <title>Ammonia toxicity in bacteria and its implications for treatment of and resource recovery from highly nitrogenous organic wastes.</title>
        <authorList>
            <person name="Luther A.K."/>
        </authorList>
    </citation>
    <scope>NUCLEOTIDE SEQUENCE</scope>
    <source>
        <strain evidence="13">RT-10B</strain>
    </source>
</reference>
<evidence type="ECO:0000256" key="5">
    <source>
        <dbReference type="ARBA" id="ARBA00023125"/>
    </source>
</evidence>
<dbReference type="Gene3D" id="1.10.287.180">
    <property type="entry name" value="Transcription elongation factor, GreA/GreB, N-terminal domain"/>
    <property type="match status" value="1"/>
</dbReference>
<keyword evidence="6 9" id="KW-0804">Transcription</keyword>
<organism evidence="13 14">
    <name type="scientific">Peptostreptococcus russellii</name>
    <dbReference type="NCBI Taxonomy" id="215200"/>
    <lineage>
        <taxon>Bacteria</taxon>
        <taxon>Bacillati</taxon>
        <taxon>Bacillota</taxon>
        <taxon>Clostridia</taxon>
        <taxon>Peptostreptococcales</taxon>
        <taxon>Peptostreptococcaceae</taxon>
        <taxon>Peptostreptococcus</taxon>
    </lineage>
</organism>
<evidence type="ECO:0000256" key="1">
    <source>
        <dbReference type="ARBA" id="ARBA00008213"/>
    </source>
</evidence>
<dbReference type="InterPro" id="IPR028624">
    <property type="entry name" value="Tscrpt_elong_fac_GreA/B"/>
</dbReference>
<comment type="function">
    <text evidence="7 9 10">Necessary for efficient RNA polymerase transcription elongation past template-encoded arresting sites. The arresting sites in DNA have the property of trapping a certain fraction of elongating RNA polymerases that pass through, resulting in locked ternary complexes. Cleavage of the nascent transcript by cleavage factors such as GreA or GreB allows the resumption of elongation from the new 3'terminus. GreA releases sequences of 2 to 3 nucleotides.</text>
</comment>
<accession>A0A2P7PZP2</accession>
<dbReference type="Gene3D" id="3.10.50.30">
    <property type="entry name" value="Transcription elongation factor, GreA/GreB, C-terminal domain"/>
    <property type="match status" value="1"/>
</dbReference>
<dbReference type="SUPFAM" id="SSF46557">
    <property type="entry name" value="GreA transcript cleavage protein, N-terminal domain"/>
    <property type="match status" value="1"/>
</dbReference>
<evidence type="ECO:0000256" key="8">
    <source>
        <dbReference type="ARBA" id="ARBA00030776"/>
    </source>
</evidence>
<keyword evidence="14" id="KW-1185">Reference proteome</keyword>
<evidence type="ECO:0000256" key="9">
    <source>
        <dbReference type="HAMAP-Rule" id="MF_00105"/>
    </source>
</evidence>
<keyword evidence="5 9" id="KW-0238">DNA-binding</keyword>
<dbReference type="InterPro" id="IPR036953">
    <property type="entry name" value="GreA/GreB_C_sf"/>
</dbReference>
<evidence type="ECO:0000256" key="2">
    <source>
        <dbReference type="ARBA" id="ARBA00013729"/>
    </source>
</evidence>
<dbReference type="PANTHER" id="PTHR30437">
    <property type="entry name" value="TRANSCRIPTION ELONGATION FACTOR GREA"/>
    <property type="match status" value="1"/>
</dbReference>
<dbReference type="PROSITE" id="PS00829">
    <property type="entry name" value="GREAB_1"/>
    <property type="match status" value="1"/>
</dbReference>
<evidence type="ECO:0000256" key="3">
    <source>
        <dbReference type="ARBA" id="ARBA00023015"/>
    </source>
</evidence>
<evidence type="ECO:0000256" key="4">
    <source>
        <dbReference type="ARBA" id="ARBA00023054"/>
    </source>
</evidence>
<dbReference type="InterPro" id="IPR006359">
    <property type="entry name" value="Tscrpt_elong_fac_GreA"/>
</dbReference>
<feature type="coiled-coil region" evidence="9">
    <location>
        <begin position="2"/>
        <end position="73"/>
    </location>
</feature>
<protein>
    <recommendedName>
        <fullName evidence="2 9">Transcription elongation factor GreA</fullName>
    </recommendedName>
    <alternativeName>
        <fullName evidence="8 9">Transcript cleavage factor GreA</fullName>
    </alternativeName>
</protein>
<dbReference type="InterPro" id="IPR022691">
    <property type="entry name" value="Tscrpt_elong_fac_GreA/B_N"/>
</dbReference>
<name>A0A2P7PZP2_9FIRM</name>